<dbReference type="EMBL" id="BARV01025336">
    <property type="protein sequence ID" value="GAI43307.1"/>
    <property type="molecule type" value="Genomic_DNA"/>
</dbReference>
<dbReference type="PANTHER" id="PTHR43356">
    <property type="entry name" value="PHOSPHATE ACETYLTRANSFERASE"/>
    <property type="match status" value="1"/>
</dbReference>
<gene>
    <name evidence="4" type="ORF">S06H3_41166</name>
</gene>
<comment type="caution">
    <text evidence="4">The sequence shown here is derived from an EMBL/GenBank/DDBJ whole genome shotgun (WGS) entry which is preliminary data.</text>
</comment>
<dbReference type="Pfam" id="PF01515">
    <property type="entry name" value="PTA_PTB"/>
    <property type="match status" value="1"/>
</dbReference>
<evidence type="ECO:0000259" key="3">
    <source>
        <dbReference type="Pfam" id="PF01515"/>
    </source>
</evidence>
<sequence>MEKLSLIRKIDDLVKVAQRLPAKKVVVAGADYPTELESIALAIEKKIIKTAILVGNPEKILHFSRQLNIRISSKEYEVIATNGEEETAKRSVMAIKEGRGEILLKGYISSPLLTAAVLDKNSGLRTGRIISQVTLAEIPEQGINRIILLTDSGVNNVYNYEKMVQMVENAVEVAHLVLSIKEPRVAVLSANEKIMKTLESTLIADVLTKSQWKNTVLYGPLSYDLAIDPDSAKTKKMEDHHKYACEFQAHFL</sequence>
<dbReference type="SUPFAM" id="SSF53659">
    <property type="entry name" value="Isocitrate/Isopropylmalate dehydrogenase-like"/>
    <property type="match status" value="1"/>
</dbReference>
<feature type="non-terminal residue" evidence="4">
    <location>
        <position position="252"/>
    </location>
</feature>
<dbReference type="Gene3D" id="3.40.718.10">
    <property type="entry name" value="Isopropylmalate Dehydrogenase"/>
    <property type="match status" value="1"/>
</dbReference>
<protein>
    <recommendedName>
        <fullName evidence="3">Phosphate acetyl/butaryl transferase domain-containing protein</fullName>
    </recommendedName>
</protein>
<dbReference type="InterPro" id="IPR050500">
    <property type="entry name" value="Phos_Acetyltrans/Butyryltrans"/>
</dbReference>
<organism evidence="4">
    <name type="scientific">marine sediment metagenome</name>
    <dbReference type="NCBI Taxonomy" id="412755"/>
    <lineage>
        <taxon>unclassified sequences</taxon>
        <taxon>metagenomes</taxon>
        <taxon>ecological metagenomes</taxon>
    </lineage>
</organism>
<proteinExistence type="predicted"/>
<reference evidence="4" key="1">
    <citation type="journal article" date="2014" name="Front. Microbiol.">
        <title>High frequency of phylogenetically diverse reductive dehalogenase-homologous genes in deep subseafloor sedimentary metagenomes.</title>
        <authorList>
            <person name="Kawai M."/>
            <person name="Futagami T."/>
            <person name="Toyoda A."/>
            <person name="Takaki Y."/>
            <person name="Nishi S."/>
            <person name="Hori S."/>
            <person name="Arai W."/>
            <person name="Tsubouchi T."/>
            <person name="Morono Y."/>
            <person name="Uchiyama I."/>
            <person name="Ito T."/>
            <person name="Fujiyama A."/>
            <person name="Inagaki F."/>
            <person name="Takami H."/>
        </authorList>
    </citation>
    <scope>NUCLEOTIDE SEQUENCE</scope>
    <source>
        <strain evidence="4">Expedition CK06-06</strain>
    </source>
</reference>
<keyword evidence="2" id="KW-0012">Acyltransferase</keyword>
<evidence type="ECO:0000256" key="2">
    <source>
        <dbReference type="ARBA" id="ARBA00023315"/>
    </source>
</evidence>
<feature type="domain" description="Phosphate acetyl/butaryl transferase" evidence="3">
    <location>
        <begin position="90"/>
        <end position="236"/>
    </location>
</feature>
<evidence type="ECO:0000256" key="1">
    <source>
        <dbReference type="ARBA" id="ARBA00022679"/>
    </source>
</evidence>
<name>X1NGY8_9ZZZZ</name>
<keyword evidence="1" id="KW-0808">Transferase</keyword>
<dbReference type="PANTHER" id="PTHR43356:SF2">
    <property type="entry name" value="PHOSPHATE ACETYLTRANSFERASE"/>
    <property type="match status" value="1"/>
</dbReference>
<dbReference type="InterPro" id="IPR002505">
    <property type="entry name" value="PTA_PTB"/>
</dbReference>
<dbReference type="GO" id="GO:0016746">
    <property type="term" value="F:acyltransferase activity"/>
    <property type="evidence" value="ECO:0007669"/>
    <property type="project" value="UniProtKB-KW"/>
</dbReference>
<dbReference type="AlphaFoldDB" id="X1NGY8"/>
<evidence type="ECO:0000313" key="4">
    <source>
        <dbReference type="EMBL" id="GAI43307.1"/>
    </source>
</evidence>
<accession>X1NGY8</accession>